<name>A0AAQ3NJH4_VIGMU</name>
<keyword evidence="2" id="KW-1185">Reference proteome</keyword>
<evidence type="ECO:0000313" key="2">
    <source>
        <dbReference type="Proteomes" id="UP001374535"/>
    </source>
</evidence>
<evidence type="ECO:0000313" key="1">
    <source>
        <dbReference type="EMBL" id="WVZ11489.1"/>
    </source>
</evidence>
<gene>
    <name evidence="1" type="ORF">V8G54_016019</name>
</gene>
<accession>A0AAQ3NJH4</accession>
<dbReference type="AlphaFoldDB" id="A0AAQ3NJH4"/>
<protein>
    <submittedName>
        <fullName evidence="1">Uncharacterized protein</fullName>
    </submittedName>
</protein>
<organism evidence="1 2">
    <name type="scientific">Vigna mungo</name>
    <name type="common">Black gram</name>
    <name type="synonym">Phaseolus mungo</name>
    <dbReference type="NCBI Taxonomy" id="3915"/>
    <lineage>
        <taxon>Eukaryota</taxon>
        <taxon>Viridiplantae</taxon>
        <taxon>Streptophyta</taxon>
        <taxon>Embryophyta</taxon>
        <taxon>Tracheophyta</taxon>
        <taxon>Spermatophyta</taxon>
        <taxon>Magnoliopsida</taxon>
        <taxon>eudicotyledons</taxon>
        <taxon>Gunneridae</taxon>
        <taxon>Pentapetalae</taxon>
        <taxon>rosids</taxon>
        <taxon>fabids</taxon>
        <taxon>Fabales</taxon>
        <taxon>Fabaceae</taxon>
        <taxon>Papilionoideae</taxon>
        <taxon>50 kb inversion clade</taxon>
        <taxon>NPAAA clade</taxon>
        <taxon>indigoferoid/millettioid clade</taxon>
        <taxon>Phaseoleae</taxon>
        <taxon>Vigna</taxon>
    </lineage>
</organism>
<dbReference type="Proteomes" id="UP001374535">
    <property type="component" value="Chromosome 5"/>
</dbReference>
<reference evidence="1 2" key="1">
    <citation type="journal article" date="2023" name="Life. Sci Alliance">
        <title>Evolutionary insights into 3D genome organization and epigenetic landscape of Vigna mungo.</title>
        <authorList>
            <person name="Junaid A."/>
            <person name="Singh B."/>
            <person name="Bhatia S."/>
        </authorList>
    </citation>
    <scope>NUCLEOTIDE SEQUENCE [LARGE SCALE GENOMIC DNA]</scope>
    <source>
        <strain evidence="1">Urdbean</strain>
    </source>
</reference>
<dbReference type="EMBL" id="CP144696">
    <property type="protein sequence ID" value="WVZ11489.1"/>
    <property type="molecule type" value="Genomic_DNA"/>
</dbReference>
<sequence>MLISQSRKRTLSEIDSVVLNGIHSNQLKTPKVLKQNQMENQEALCGDSSESHEHRTESIAVVMSSNPVAADASDTHKVLFSLLVLFRIIEKGLSIDSYIFSLITPVRDWSIEFSEKTVVDAIHLIYSWNICTMIIFSLPIFHGLKYVQFYI</sequence>
<proteinExistence type="predicted"/>